<dbReference type="AlphaFoldDB" id="A0A939BP61"/>
<evidence type="ECO:0000256" key="15">
    <source>
        <dbReference type="ARBA" id="ARBA00063835"/>
    </source>
</evidence>
<dbReference type="CDD" id="cd04923">
    <property type="entry name" value="ACT_AK-LysC-DapG-like_2"/>
    <property type="match status" value="1"/>
</dbReference>
<dbReference type="SUPFAM" id="SSF53633">
    <property type="entry name" value="Carbamate kinase-like"/>
    <property type="match status" value="1"/>
</dbReference>
<keyword evidence="7 17" id="KW-0808">Transferase</keyword>
<evidence type="ECO:0000256" key="10">
    <source>
        <dbReference type="ARBA" id="ARBA00022777"/>
    </source>
</evidence>
<keyword evidence="8" id="KW-0677">Repeat</keyword>
<evidence type="ECO:0000256" key="4">
    <source>
        <dbReference type="ARBA" id="ARBA00005139"/>
    </source>
</evidence>
<protein>
    <recommendedName>
        <fullName evidence="17">Aspartokinase</fullName>
        <ecNumber evidence="17">2.7.2.4</ecNumber>
    </recommendedName>
</protein>
<evidence type="ECO:0000256" key="5">
    <source>
        <dbReference type="ARBA" id="ARBA00010122"/>
    </source>
</evidence>
<feature type="domain" description="ACT" evidence="19">
    <location>
        <begin position="264"/>
        <end position="347"/>
    </location>
</feature>
<dbReference type="PROSITE" id="PS51671">
    <property type="entry name" value="ACT"/>
    <property type="match status" value="1"/>
</dbReference>
<comment type="subunit">
    <text evidence="15">Tetramer consisting of 2 isoforms Alpha (catalytic and regulation) and of a homodimer of 2 isoforms Beta (regulation).</text>
</comment>
<sequence length="413" mass="44281">MGLIVQKFGGTSVGTIERILRVADRVISYKEAGHQMVVVVSAMGKSTDVLVDMAKQIAPHPSEREMDMLLSTGEQVSIALLTMALQQRGYAAVSLTGWQAGMITESVHGKARIKDIDNQRILRELQQNKIVIVAGFQGITEEGEITTLGRGGSDTTAVALAASLNAEKCEIFTDVAGVYTADPRVVPTAQKLPSISYDEMLELANLGAGVLHPRSVELAKKHQVKLVVRSSFTQEDGTYVEEVATMETGRVVSGVAHDEDIAKITVVGMPDRNGALSRLFNTLAEHQVNVDIIIQSSYDASATNISFTISADDLPKTLSTLEANRAKLQFEKVEHEEGLTKVSIVGAGMVNNPGVAAEMFKQLAEQEISIKMVSTSDIKVSCVIPASQTGLAVRTLHTAFGLDVAEEATVYGV</sequence>
<dbReference type="NCBIfam" id="NF005156">
    <property type="entry name" value="PRK06635.1-5"/>
    <property type="match status" value="1"/>
</dbReference>
<evidence type="ECO:0000256" key="12">
    <source>
        <dbReference type="ARBA" id="ARBA00022915"/>
    </source>
</evidence>
<comment type="catalytic activity">
    <reaction evidence="14 17">
        <text>L-aspartate + ATP = 4-phospho-L-aspartate + ADP</text>
        <dbReference type="Rhea" id="RHEA:23776"/>
        <dbReference type="ChEBI" id="CHEBI:29991"/>
        <dbReference type="ChEBI" id="CHEBI:30616"/>
        <dbReference type="ChEBI" id="CHEBI:57535"/>
        <dbReference type="ChEBI" id="CHEBI:456216"/>
        <dbReference type="EC" id="2.7.2.4"/>
    </reaction>
</comment>
<dbReference type="PIRSF" id="PIRSF000726">
    <property type="entry name" value="Asp_kin"/>
    <property type="match status" value="1"/>
</dbReference>
<dbReference type="PANTHER" id="PTHR21499:SF68">
    <property type="entry name" value="ASPARTOKINASE 2"/>
    <property type="match status" value="1"/>
</dbReference>
<evidence type="ECO:0000259" key="19">
    <source>
        <dbReference type="PROSITE" id="PS51671"/>
    </source>
</evidence>
<evidence type="ECO:0000256" key="9">
    <source>
        <dbReference type="ARBA" id="ARBA00022741"/>
    </source>
</evidence>
<feature type="binding site" evidence="16">
    <location>
        <begin position="173"/>
        <end position="174"/>
    </location>
    <ligand>
        <name>ATP</name>
        <dbReference type="ChEBI" id="CHEBI:30616"/>
    </ligand>
</feature>
<dbReference type="InterPro" id="IPR036393">
    <property type="entry name" value="AceGlu_kinase-like_sf"/>
</dbReference>
<comment type="caution">
    <text evidence="20">The sequence shown here is derived from an EMBL/GenBank/DDBJ whole genome shotgun (WGS) entry which is preliminary data.</text>
</comment>
<evidence type="ECO:0000313" key="21">
    <source>
        <dbReference type="Proteomes" id="UP000717624"/>
    </source>
</evidence>
<keyword evidence="11 16" id="KW-0067">ATP-binding</keyword>
<evidence type="ECO:0000256" key="13">
    <source>
        <dbReference type="ARBA" id="ARBA00023154"/>
    </source>
</evidence>
<comment type="function">
    <text evidence="1">Catalyzes the phosphorylation of the beta-carboxyl group of aspartic acid with ATP to yield 4-phospho-L-aspartate, which is involved in the branched biosynthetic pathway leading to the biosynthesis of amino acids threonine, isoleucine and methionine.</text>
</comment>
<feature type="binding site" evidence="16">
    <location>
        <position position="74"/>
    </location>
    <ligand>
        <name>substrate</name>
    </ligand>
</feature>
<feature type="binding site" evidence="16">
    <location>
        <position position="179"/>
    </location>
    <ligand>
        <name>ATP</name>
        <dbReference type="ChEBI" id="CHEBI:30616"/>
    </ligand>
</feature>
<dbReference type="InterPro" id="IPR041740">
    <property type="entry name" value="AKii-LysC-BS"/>
</dbReference>
<dbReference type="SUPFAM" id="SSF55021">
    <property type="entry name" value="ACT-like"/>
    <property type="match status" value="2"/>
</dbReference>
<dbReference type="InterPro" id="IPR001341">
    <property type="entry name" value="Asp_kinase"/>
</dbReference>
<dbReference type="RefSeq" id="WP_204517780.1">
    <property type="nucleotide sequence ID" value="NZ_BAABIN010000007.1"/>
</dbReference>
<comment type="pathway">
    <text evidence="3 18">Amino-acid biosynthesis; L-methionine biosynthesis via de novo pathway; L-homoserine from L-aspartate: step 1/3.</text>
</comment>
<evidence type="ECO:0000256" key="3">
    <source>
        <dbReference type="ARBA" id="ARBA00004986"/>
    </source>
</evidence>
<reference evidence="20" key="1">
    <citation type="submission" date="2021-01" db="EMBL/GenBank/DDBJ databases">
        <title>Genomic Encyclopedia of Type Strains, Phase IV (KMG-IV): sequencing the most valuable type-strain genomes for metagenomic binning, comparative biology and taxonomic classification.</title>
        <authorList>
            <person name="Goeker M."/>
        </authorList>
    </citation>
    <scope>NUCLEOTIDE SEQUENCE</scope>
    <source>
        <strain evidence="20">DSM 25523</strain>
    </source>
</reference>
<feature type="binding site" evidence="16">
    <location>
        <position position="184"/>
    </location>
    <ligand>
        <name>ATP</name>
        <dbReference type="ChEBI" id="CHEBI:30616"/>
    </ligand>
</feature>
<dbReference type="EC" id="2.7.2.4" evidence="17"/>
<dbReference type="NCBIfam" id="TIGR00657">
    <property type="entry name" value="asp_kinases"/>
    <property type="match status" value="1"/>
</dbReference>
<evidence type="ECO:0000256" key="11">
    <source>
        <dbReference type="ARBA" id="ARBA00022840"/>
    </source>
</evidence>
<evidence type="ECO:0000256" key="7">
    <source>
        <dbReference type="ARBA" id="ARBA00022679"/>
    </source>
</evidence>
<feature type="binding site" evidence="16">
    <location>
        <position position="47"/>
    </location>
    <ligand>
        <name>substrate</name>
    </ligand>
</feature>
<dbReference type="InterPro" id="IPR005260">
    <property type="entry name" value="Asp_kin_monofn"/>
</dbReference>
<dbReference type="FunFam" id="3.30.2130.10:FF:000001">
    <property type="entry name" value="Bifunctional aspartokinase/homoserine dehydrogenase"/>
    <property type="match status" value="1"/>
</dbReference>
<organism evidence="20 21">
    <name type="scientific">Brevibacillus fulvus</name>
    <dbReference type="NCBI Taxonomy" id="1125967"/>
    <lineage>
        <taxon>Bacteria</taxon>
        <taxon>Bacillati</taxon>
        <taxon>Bacillota</taxon>
        <taxon>Bacilli</taxon>
        <taxon>Bacillales</taxon>
        <taxon>Paenibacillaceae</taxon>
        <taxon>Brevibacillus</taxon>
    </lineage>
</organism>
<dbReference type="CDD" id="cd04913">
    <property type="entry name" value="ACT_AKii-LysC-BS-like_1"/>
    <property type="match status" value="1"/>
</dbReference>
<feature type="binding site" evidence="16">
    <location>
        <begin position="7"/>
        <end position="10"/>
    </location>
    <ligand>
        <name>ATP</name>
        <dbReference type="ChEBI" id="CHEBI:30616"/>
    </ligand>
</feature>
<dbReference type="InterPro" id="IPR002912">
    <property type="entry name" value="ACT_dom"/>
</dbReference>
<keyword evidence="21" id="KW-1185">Reference proteome</keyword>
<comment type="pathway">
    <text evidence="4 18">Amino-acid biosynthesis; L-threonine biosynthesis; L-threonine from L-aspartate: step 1/5.</text>
</comment>
<dbReference type="InterPro" id="IPR054352">
    <property type="entry name" value="ACT_Aspartokinase"/>
</dbReference>
<dbReference type="Pfam" id="PF22468">
    <property type="entry name" value="ACT_9"/>
    <property type="match status" value="2"/>
</dbReference>
<evidence type="ECO:0000256" key="18">
    <source>
        <dbReference type="RuleBase" id="RU004249"/>
    </source>
</evidence>
<evidence type="ECO:0000256" key="6">
    <source>
        <dbReference type="ARBA" id="ARBA00022605"/>
    </source>
</evidence>
<evidence type="ECO:0000256" key="2">
    <source>
        <dbReference type="ARBA" id="ARBA00004766"/>
    </source>
</evidence>
<dbReference type="GO" id="GO:0009089">
    <property type="term" value="P:lysine biosynthetic process via diaminopimelate"/>
    <property type="evidence" value="ECO:0007669"/>
    <property type="project" value="InterPro"/>
</dbReference>
<dbReference type="EMBL" id="JAFBEB010000004">
    <property type="protein sequence ID" value="MBM7590085.1"/>
    <property type="molecule type" value="Genomic_DNA"/>
</dbReference>
<gene>
    <name evidence="20" type="ORF">JOD01_001686</name>
</gene>
<keyword evidence="13" id="KW-0457">Lysine biosynthesis</keyword>
<name>A0A939BP61_9BACL</name>
<comment type="similarity">
    <text evidence="5 17">Belongs to the aspartokinase family.</text>
</comment>
<dbReference type="GO" id="GO:0005524">
    <property type="term" value="F:ATP binding"/>
    <property type="evidence" value="ECO:0007669"/>
    <property type="project" value="UniProtKB-KW"/>
</dbReference>
<dbReference type="GO" id="GO:0004072">
    <property type="term" value="F:aspartate kinase activity"/>
    <property type="evidence" value="ECO:0007669"/>
    <property type="project" value="UniProtKB-EC"/>
</dbReference>
<evidence type="ECO:0000256" key="17">
    <source>
        <dbReference type="RuleBase" id="RU003448"/>
    </source>
</evidence>
<dbReference type="InterPro" id="IPR045865">
    <property type="entry name" value="ACT-like_dom_sf"/>
</dbReference>
<dbReference type="GO" id="GO:0009090">
    <property type="term" value="P:homoserine biosynthetic process"/>
    <property type="evidence" value="ECO:0007669"/>
    <property type="project" value="TreeGrafter"/>
</dbReference>
<evidence type="ECO:0000256" key="1">
    <source>
        <dbReference type="ARBA" id="ARBA00003121"/>
    </source>
</evidence>
<keyword evidence="6 18" id="KW-0028">Amino-acid biosynthesis</keyword>
<accession>A0A939BP61</accession>
<dbReference type="Gene3D" id="3.30.2130.10">
    <property type="entry name" value="VC0802-like"/>
    <property type="match status" value="1"/>
</dbReference>
<evidence type="ECO:0000256" key="8">
    <source>
        <dbReference type="ARBA" id="ARBA00022737"/>
    </source>
</evidence>
<dbReference type="NCBIfam" id="NF005155">
    <property type="entry name" value="PRK06635.1-4"/>
    <property type="match status" value="1"/>
</dbReference>
<evidence type="ECO:0000256" key="14">
    <source>
        <dbReference type="ARBA" id="ARBA00047872"/>
    </source>
</evidence>
<dbReference type="Pfam" id="PF00696">
    <property type="entry name" value="AA_kinase"/>
    <property type="match status" value="1"/>
</dbReference>
<keyword evidence="12" id="KW-0220">Diaminopimelate biosynthesis</keyword>
<dbReference type="PANTHER" id="PTHR21499">
    <property type="entry name" value="ASPARTATE KINASE"/>
    <property type="match status" value="1"/>
</dbReference>
<dbReference type="GO" id="GO:0019877">
    <property type="term" value="P:diaminopimelate biosynthetic process"/>
    <property type="evidence" value="ECO:0007669"/>
    <property type="project" value="UniProtKB-KW"/>
</dbReference>
<comment type="pathway">
    <text evidence="2 18">Amino-acid biosynthesis; L-lysine biosynthesis via DAP pathway; (S)-tetrahydrodipicolinate from L-aspartate: step 1/4.</text>
</comment>
<dbReference type="Gene3D" id="3.40.1160.10">
    <property type="entry name" value="Acetylglutamate kinase-like"/>
    <property type="match status" value="1"/>
</dbReference>
<dbReference type="PROSITE" id="PS00324">
    <property type="entry name" value="ASPARTOKINASE"/>
    <property type="match status" value="1"/>
</dbReference>
<dbReference type="FunFam" id="3.40.1160.10:FF:000002">
    <property type="entry name" value="Aspartokinase"/>
    <property type="match status" value="1"/>
</dbReference>
<dbReference type="CDD" id="cd04261">
    <property type="entry name" value="AAK_AKii-LysC-BS"/>
    <property type="match status" value="1"/>
</dbReference>
<evidence type="ECO:0000256" key="16">
    <source>
        <dbReference type="PIRSR" id="PIRSR000726-1"/>
    </source>
</evidence>
<evidence type="ECO:0000313" key="20">
    <source>
        <dbReference type="EMBL" id="MBM7590085.1"/>
    </source>
</evidence>
<keyword evidence="9 16" id="KW-0547">Nucleotide-binding</keyword>
<proteinExistence type="inferred from homology"/>
<keyword evidence="10 17" id="KW-0418">Kinase</keyword>
<dbReference type="NCBIfam" id="TIGR00656">
    <property type="entry name" value="asp_kin_monofn"/>
    <property type="match status" value="1"/>
</dbReference>
<dbReference type="NCBIfam" id="NF005154">
    <property type="entry name" value="PRK06635.1-2"/>
    <property type="match status" value="1"/>
</dbReference>
<dbReference type="GO" id="GO:0005829">
    <property type="term" value="C:cytosol"/>
    <property type="evidence" value="ECO:0007669"/>
    <property type="project" value="TreeGrafter"/>
</dbReference>
<dbReference type="InterPro" id="IPR018042">
    <property type="entry name" value="Aspartate_kinase_CS"/>
</dbReference>
<dbReference type="InterPro" id="IPR001048">
    <property type="entry name" value="Asp/Glu/Uridylate_kinase"/>
</dbReference>
<dbReference type="Proteomes" id="UP000717624">
    <property type="component" value="Unassembled WGS sequence"/>
</dbReference>